<evidence type="ECO:0000313" key="1">
    <source>
        <dbReference type="EMBL" id="TFD99480.1"/>
    </source>
</evidence>
<dbReference type="RefSeq" id="WP_134382522.1">
    <property type="nucleotide sequence ID" value="NZ_SORX01000010.1"/>
</dbReference>
<dbReference type="AlphaFoldDB" id="A0A4Y8LEP7"/>
<dbReference type="SUPFAM" id="SSF52540">
    <property type="entry name" value="P-loop containing nucleoside triphosphate hydrolases"/>
    <property type="match status" value="1"/>
</dbReference>
<dbReference type="GO" id="GO:0016301">
    <property type="term" value="F:kinase activity"/>
    <property type="evidence" value="ECO:0007669"/>
    <property type="project" value="UniProtKB-KW"/>
</dbReference>
<organism evidence="1 2">
    <name type="scientific">Jeotgalibacillus salarius</name>
    <dbReference type="NCBI Taxonomy" id="546023"/>
    <lineage>
        <taxon>Bacteria</taxon>
        <taxon>Bacillati</taxon>
        <taxon>Bacillota</taxon>
        <taxon>Bacilli</taxon>
        <taxon>Bacillales</taxon>
        <taxon>Caryophanaceae</taxon>
        <taxon>Jeotgalibacillus</taxon>
    </lineage>
</organism>
<dbReference type="OrthoDB" id="1649389at2"/>
<reference evidence="1 2" key="1">
    <citation type="submission" date="2019-03" db="EMBL/GenBank/DDBJ databases">
        <authorList>
            <person name="Yang Y."/>
        </authorList>
    </citation>
    <scope>NUCLEOTIDE SEQUENCE [LARGE SCALE GENOMIC DNA]</scope>
    <source>
        <strain evidence="1 2">ASL-1</strain>
    </source>
</reference>
<keyword evidence="2" id="KW-1185">Reference proteome</keyword>
<dbReference type="Proteomes" id="UP000297776">
    <property type="component" value="Unassembled WGS sequence"/>
</dbReference>
<accession>A0A4Y8LEP7</accession>
<evidence type="ECO:0000313" key="2">
    <source>
        <dbReference type="Proteomes" id="UP000297776"/>
    </source>
</evidence>
<protein>
    <submittedName>
        <fullName evidence="1">Gluconokinase</fullName>
    </submittedName>
</protein>
<keyword evidence="1" id="KW-0808">Transferase</keyword>
<gene>
    <name evidence="1" type="ORF">E2626_14570</name>
</gene>
<proteinExistence type="predicted"/>
<comment type="caution">
    <text evidence="1">The sequence shown here is derived from an EMBL/GenBank/DDBJ whole genome shotgun (WGS) entry which is preliminary data.</text>
</comment>
<keyword evidence="1" id="KW-0418">Kinase</keyword>
<dbReference type="Pfam" id="PF13238">
    <property type="entry name" value="AAA_18"/>
    <property type="match status" value="1"/>
</dbReference>
<name>A0A4Y8LEP7_9BACL</name>
<dbReference type="EMBL" id="SORX01000010">
    <property type="protein sequence ID" value="TFD99480.1"/>
    <property type="molecule type" value="Genomic_DNA"/>
</dbReference>
<dbReference type="InterPro" id="IPR027417">
    <property type="entry name" value="P-loop_NTPase"/>
</dbReference>
<sequence>MQRIYIISGPAGVGKSTTSKRLAQSFEHSAYIEGDVIHHMVVGGYLPPWESEASLSLVWKNIADLSINFIEDNKNVVIDYVAFPDEVEKFTRCVRSICPSTEVVYVVLWADPDELMKRDDGRIKAYQMGERCLELLKEFENKGVDRRFLYDTTNLDPSHLEQAINEIKKNSEFIYS</sequence>
<dbReference type="Gene3D" id="3.40.50.300">
    <property type="entry name" value="P-loop containing nucleotide triphosphate hydrolases"/>
    <property type="match status" value="1"/>
</dbReference>